<dbReference type="Pfam" id="PF02463">
    <property type="entry name" value="SMC_N"/>
    <property type="match status" value="1"/>
</dbReference>
<feature type="region of interest" description="Disordered" evidence="5">
    <location>
        <begin position="1035"/>
        <end position="1058"/>
    </location>
</feature>
<comment type="caution">
    <text evidence="7">The sequence shown here is derived from an EMBL/GenBank/DDBJ whole genome shotgun (WGS) entry which is preliminary data.</text>
</comment>
<dbReference type="GO" id="GO:0051321">
    <property type="term" value="P:meiotic cell cycle"/>
    <property type="evidence" value="ECO:0007669"/>
    <property type="project" value="UniProtKB-KW"/>
</dbReference>
<dbReference type="FunFam" id="3.40.50.300:FF:000370">
    <property type="entry name" value="Structural maintenance of chromosomes 3"/>
    <property type="match status" value="1"/>
</dbReference>
<feature type="coiled-coil region" evidence="4">
    <location>
        <begin position="397"/>
        <end position="424"/>
    </location>
</feature>
<dbReference type="Proteomes" id="UP001604277">
    <property type="component" value="Unassembled WGS sequence"/>
</dbReference>
<dbReference type="GO" id="GO:0005634">
    <property type="term" value="C:nucleus"/>
    <property type="evidence" value="ECO:0007669"/>
    <property type="project" value="UniProtKB-SubCell"/>
</dbReference>
<comment type="similarity">
    <text evidence="3">Belongs to the SMC family.</text>
</comment>
<keyword evidence="2" id="KW-0469">Meiosis</keyword>
<comment type="subcellular location">
    <subcellularLocation>
        <location evidence="3">Nucleus</location>
    </subcellularLocation>
</comment>
<dbReference type="InterPro" id="IPR010935">
    <property type="entry name" value="SMC_hinge"/>
</dbReference>
<dbReference type="SMART" id="SM00968">
    <property type="entry name" value="SMC_hinge"/>
    <property type="match status" value="1"/>
</dbReference>
<reference evidence="8" key="1">
    <citation type="submission" date="2024-07" db="EMBL/GenBank/DDBJ databases">
        <title>Two chromosome-level genome assemblies of Korean endemic species Abeliophyllum distichum and Forsythia ovata (Oleaceae).</title>
        <authorList>
            <person name="Jang H."/>
        </authorList>
    </citation>
    <scope>NUCLEOTIDE SEQUENCE [LARGE SCALE GENOMIC DNA]</scope>
</reference>
<proteinExistence type="inferred from homology"/>
<dbReference type="PIRSF" id="PIRSF005719">
    <property type="entry name" value="SMC"/>
    <property type="match status" value="1"/>
</dbReference>
<evidence type="ECO:0000256" key="3">
    <source>
        <dbReference type="PIRNR" id="PIRNR005719"/>
    </source>
</evidence>
<keyword evidence="3" id="KW-0539">Nucleus</keyword>
<dbReference type="EMBL" id="JBFOLJ010000005">
    <property type="protein sequence ID" value="KAL2536006.1"/>
    <property type="molecule type" value="Genomic_DNA"/>
</dbReference>
<dbReference type="Pfam" id="PF06470">
    <property type="entry name" value="SMC_hinge"/>
    <property type="match status" value="1"/>
</dbReference>
<evidence type="ECO:0000313" key="7">
    <source>
        <dbReference type="EMBL" id="KAL2536006.1"/>
    </source>
</evidence>
<evidence type="ECO:0000313" key="8">
    <source>
        <dbReference type="Proteomes" id="UP001604277"/>
    </source>
</evidence>
<dbReference type="InterPro" id="IPR036277">
    <property type="entry name" value="SMC_hinge_sf"/>
</dbReference>
<evidence type="ECO:0000256" key="5">
    <source>
        <dbReference type="SAM" id="MobiDB-lite"/>
    </source>
</evidence>
<evidence type="ECO:0000256" key="1">
    <source>
        <dbReference type="ARBA" id="ARBA00023054"/>
    </source>
</evidence>
<feature type="coiled-coil region" evidence="4">
    <location>
        <begin position="957"/>
        <end position="991"/>
    </location>
</feature>
<name>A0ABD1VF85_9LAMI</name>
<dbReference type="AlphaFoldDB" id="A0ABD1VF85"/>
<evidence type="ECO:0000256" key="2">
    <source>
        <dbReference type="ARBA" id="ARBA00023254"/>
    </source>
</evidence>
<dbReference type="InterPro" id="IPR024704">
    <property type="entry name" value="SMC"/>
</dbReference>
<dbReference type="GO" id="GO:0051276">
    <property type="term" value="P:chromosome organization"/>
    <property type="evidence" value="ECO:0007669"/>
    <property type="project" value="UniProtKB-ARBA"/>
</dbReference>
<evidence type="ECO:0000259" key="6">
    <source>
        <dbReference type="SMART" id="SM00968"/>
    </source>
</evidence>
<accession>A0ABD1VF85</accession>
<protein>
    <recommendedName>
        <fullName evidence="3">Structural maintenance of chromosomes protein</fullName>
    </recommendedName>
</protein>
<dbReference type="Gene3D" id="3.40.50.300">
    <property type="entry name" value="P-loop containing nucleotide triphosphate hydrolases"/>
    <property type="match status" value="2"/>
</dbReference>
<feature type="compositionally biased region" description="Basic and acidic residues" evidence="5">
    <location>
        <begin position="1049"/>
        <end position="1058"/>
    </location>
</feature>
<feature type="compositionally biased region" description="Acidic residues" evidence="5">
    <location>
        <begin position="1038"/>
        <end position="1048"/>
    </location>
</feature>
<dbReference type="InterPro" id="IPR027417">
    <property type="entry name" value="P-loop_NTPase"/>
</dbReference>
<sequence length="1186" mass="137356">MRAVCDSIDALIRSGFSHLPVVSDDSKGVDYKIHENELITVTNPDAIDSSGDEEDDEEGAGHQVLSAFVEIVFDNSDNRIPVDKEEVRLRRTISAKKDEYFLDGKHITKTEVMNLLESAGFSRSNPYYVVQQGKISSLTLMKDSERLDLLKEIGGTRVYDERRSESWNILKETDNKRKQIIQVVQYIDERLRELDEEKEELRKYQQLDKLRKSLEYTIYDKELHDAKQKLTEIEEARNKVSETSTKMYNSVLDAREKFKVLEKSLKDLGKEVQIMSKEKEAIEKQRTEVIKKRAKLELDDKDLKEKITGNTKAKEDAVIQLELLEKEIQESTGDLNRIKRLHGDQVREEENLTREIMKREKQLSVLYQKQGRATQFASKAARDQWLQKEIKDYEQVLSSNLAQEKKLKDEIEQLEKDIREQDAYITGRKNEAASLESHISGYREGYNQNRVKRDKLQDERKSLWGRESELSAEIEQLKTEVAKAERSLDHSTPGDIRRGLNSVRRICREYEISGVFGPIFELLDCDERFFTAVEVTAGNSLFHVVVENDEISTQIIRHLNAQKGGRVTFIPLNRVKAPHVAYPQSSDVIPLLKKLRFSREYNSAFAQVFAKTVICRDLDVATRVARTNGLDCITLEGDQVNKRGGMTGGFYDYRRSRLKFMNTIRQNTNSINEKQKELEAIDQKINELVSEQQKNDAKLAHEKSVLEQLRQDAANVEKQKQSISKSLEKKEKLLTNILTQIDQNRANIAMKRDEMGTELVDHLTPGEKELLSRLNPEITNLKEQLITCRSNRMETETRKSELEMNLSTNLVRRKEELEAIKLSAETDMLRGEADLKRQELMEANSLVENLTQQLKKVADSINERNNKLKQIKDDKDNFKNLEERYQNTLKDEEKELEQLFSKKNMFLAKQEEYSKKIRELGPLSSDAFEMYKRKSIKELYKLLHKCNEQLQQFSHVNKKALDQYVNFTEQREELQRRQAELDAGYKKIEELINVLDMRKDESIERTFKGVAKHFREVFSELVQGGHGFLVMMKKKDSDDVENDQDDDESRPTDTEGRVEKYTGVKVSFTGQGETQSMKQLSGGQKTVVALAQIFAIQRCDPAPFYLFDEIDAALDPQYRTAVGNMVRRLADMASTQFITTTFRPELVKVADKIYGVEHRNRVSRVIVVTKEHALDFIEQDQSHNAE</sequence>
<dbReference type="Gene3D" id="3.30.70.1620">
    <property type="match status" value="1"/>
</dbReference>
<organism evidence="7 8">
    <name type="scientific">Forsythia ovata</name>
    <dbReference type="NCBI Taxonomy" id="205694"/>
    <lineage>
        <taxon>Eukaryota</taxon>
        <taxon>Viridiplantae</taxon>
        <taxon>Streptophyta</taxon>
        <taxon>Embryophyta</taxon>
        <taxon>Tracheophyta</taxon>
        <taxon>Spermatophyta</taxon>
        <taxon>Magnoliopsida</taxon>
        <taxon>eudicotyledons</taxon>
        <taxon>Gunneridae</taxon>
        <taxon>Pentapetalae</taxon>
        <taxon>asterids</taxon>
        <taxon>lamiids</taxon>
        <taxon>Lamiales</taxon>
        <taxon>Oleaceae</taxon>
        <taxon>Forsythieae</taxon>
        <taxon>Forsythia</taxon>
    </lineage>
</organism>
<dbReference type="SUPFAM" id="SSF52540">
    <property type="entry name" value="P-loop containing nucleoside triphosphate hydrolases"/>
    <property type="match status" value="2"/>
</dbReference>
<feature type="coiled-coil region" evidence="4">
    <location>
        <begin position="833"/>
        <end position="909"/>
    </location>
</feature>
<feature type="coiled-coil region" evidence="4">
    <location>
        <begin position="184"/>
        <end position="341"/>
    </location>
</feature>
<dbReference type="SUPFAM" id="SSF75553">
    <property type="entry name" value="Smc hinge domain"/>
    <property type="match status" value="1"/>
</dbReference>
<evidence type="ECO:0000256" key="4">
    <source>
        <dbReference type="SAM" id="Coils"/>
    </source>
</evidence>
<keyword evidence="8" id="KW-1185">Reference proteome</keyword>
<gene>
    <name evidence="7" type="ORF">Fot_17397</name>
</gene>
<dbReference type="PANTHER" id="PTHR43977">
    <property type="entry name" value="STRUCTURAL MAINTENANCE OF CHROMOSOMES PROTEIN 3"/>
    <property type="match status" value="1"/>
</dbReference>
<dbReference type="InterPro" id="IPR003395">
    <property type="entry name" value="RecF/RecN/SMC_N"/>
</dbReference>
<dbReference type="Gene3D" id="1.20.1060.20">
    <property type="match status" value="1"/>
</dbReference>
<keyword evidence="1 4" id="KW-0175">Coiled coil</keyword>
<feature type="domain" description="SMC hinge" evidence="6">
    <location>
        <begin position="513"/>
        <end position="625"/>
    </location>
</feature>
<feature type="coiled-coil region" evidence="4">
    <location>
        <begin position="664"/>
        <end position="733"/>
    </location>
</feature>